<evidence type="ECO:0000256" key="1">
    <source>
        <dbReference type="ARBA" id="ARBA00007768"/>
    </source>
</evidence>
<sequence>MTIKIKEAAVDSADRAQEMIARGANRIELNARLDLGGITPDTRTIIDTLTIAGDIPVVIMVRPRGGNFAYDNTELNQMLETLQIVADLGGQHVTFGVVRSGSLDTDMMSTLIETADTLNLHVVMHMAFDEIAKDQQQAAMQWLFAHGVTRILTHGGVLKTAITELMPQLEFLVDRAPVGMTILPGGGVTHDNADEIADVLGISEVHGTKIV</sequence>
<dbReference type="SUPFAM" id="SSF110395">
    <property type="entry name" value="CutC-like"/>
    <property type="match status" value="1"/>
</dbReference>
<comment type="caution">
    <text evidence="3">The sequence shown here is derived from an EMBL/GenBank/DDBJ whole genome shotgun (WGS) entry which is preliminary data.</text>
</comment>
<protein>
    <recommendedName>
        <fullName evidence="2">Copper homeostasis protein cutC homolog</fullName>
    </recommendedName>
</protein>
<dbReference type="Proteomes" id="UP000192288">
    <property type="component" value="Unassembled WGS sequence"/>
</dbReference>
<dbReference type="EMBL" id="MPLS01000004">
    <property type="protein sequence ID" value="ORI98443.1"/>
    <property type="molecule type" value="Genomic_DNA"/>
</dbReference>
<organism evidence="3 4">
    <name type="scientific">Leuconostoc pseudomesenteroides</name>
    <dbReference type="NCBI Taxonomy" id="33968"/>
    <lineage>
        <taxon>Bacteria</taxon>
        <taxon>Bacillati</taxon>
        <taxon>Bacillota</taxon>
        <taxon>Bacilli</taxon>
        <taxon>Lactobacillales</taxon>
        <taxon>Lactobacillaceae</taxon>
        <taxon>Leuconostoc</taxon>
    </lineage>
</organism>
<dbReference type="STRING" id="33968.BMS77_01230"/>
<comment type="similarity">
    <text evidence="1">Belongs to the CutC family.</text>
</comment>
<gene>
    <name evidence="3" type="ORF">BMR96_02110</name>
</gene>
<evidence type="ECO:0000313" key="4">
    <source>
        <dbReference type="Proteomes" id="UP000192288"/>
    </source>
</evidence>
<evidence type="ECO:0000313" key="3">
    <source>
        <dbReference type="EMBL" id="ORI98443.1"/>
    </source>
</evidence>
<dbReference type="Pfam" id="PF03932">
    <property type="entry name" value="CutC"/>
    <property type="match status" value="1"/>
</dbReference>
<evidence type="ECO:0000256" key="2">
    <source>
        <dbReference type="ARBA" id="ARBA00019014"/>
    </source>
</evidence>
<dbReference type="PANTHER" id="PTHR12598:SF0">
    <property type="entry name" value="COPPER HOMEOSTASIS PROTEIN CUTC HOMOLOG"/>
    <property type="match status" value="1"/>
</dbReference>
<proteinExistence type="inferred from homology"/>
<dbReference type="eggNOG" id="COG3142">
    <property type="taxonomic scope" value="Bacteria"/>
</dbReference>
<accession>A0A1X0VFG1</accession>
<dbReference type="RefSeq" id="WP_080518926.1">
    <property type="nucleotide sequence ID" value="NZ_MPLS01000004.1"/>
</dbReference>
<reference evidence="3 4" key="1">
    <citation type="journal article" date="2017" name="Front. Microbiol.">
        <title>Genomic Characterization of Dairy Associated Leuconostoc Species and Diversity of Leuconostocs in Undefined Mixed Mesophilic Starter Cultures.</title>
        <authorList>
            <person name="Frantzen C.A."/>
            <person name="Kot W."/>
            <person name="Pedersen T.B."/>
            <person name="Ardo Y.M."/>
            <person name="Broadbent J.R."/>
            <person name="Neve H."/>
            <person name="Hansen L.H."/>
            <person name="Dal Bello F."/>
            <person name="Ostlie H.M."/>
            <person name="Kleppen H.P."/>
            <person name="Vogensen F.K."/>
            <person name="Holo H."/>
        </authorList>
    </citation>
    <scope>NUCLEOTIDE SEQUENCE [LARGE SCALE GENOMIC DNA]</scope>
    <source>
        <strain evidence="3 4">LMGCF08</strain>
    </source>
</reference>
<dbReference type="PANTHER" id="PTHR12598">
    <property type="entry name" value="COPPER HOMEOSTASIS PROTEIN CUTC"/>
    <property type="match status" value="1"/>
</dbReference>
<dbReference type="GO" id="GO:0005507">
    <property type="term" value="F:copper ion binding"/>
    <property type="evidence" value="ECO:0007669"/>
    <property type="project" value="TreeGrafter"/>
</dbReference>
<dbReference type="InterPro" id="IPR005627">
    <property type="entry name" value="CutC-like"/>
</dbReference>
<dbReference type="InterPro" id="IPR036822">
    <property type="entry name" value="CutC-like_dom_sf"/>
</dbReference>
<dbReference type="Gene3D" id="3.20.20.380">
    <property type="entry name" value="Copper homeostasis (CutC) domain"/>
    <property type="match status" value="1"/>
</dbReference>
<dbReference type="AlphaFoldDB" id="A0A1X0VFG1"/>
<name>A0A1X0VFG1_LEUPS</name>